<name>A0A9D4LLW8_DREPO</name>
<accession>A0A9D4LLW8</accession>
<keyword evidence="1" id="KW-0732">Signal</keyword>
<reference evidence="2" key="2">
    <citation type="submission" date="2020-11" db="EMBL/GenBank/DDBJ databases">
        <authorList>
            <person name="McCartney M.A."/>
            <person name="Auch B."/>
            <person name="Kono T."/>
            <person name="Mallez S."/>
            <person name="Becker A."/>
            <person name="Gohl D.M."/>
            <person name="Silverstein K.A.T."/>
            <person name="Koren S."/>
            <person name="Bechman K.B."/>
            <person name="Herman A."/>
            <person name="Abrahante J.E."/>
            <person name="Garbe J."/>
        </authorList>
    </citation>
    <scope>NUCLEOTIDE SEQUENCE</scope>
    <source>
        <strain evidence="2">Duluth1</strain>
        <tissue evidence="2">Whole animal</tissue>
    </source>
</reference>
<evidence type="ECO:0000256" key="1">
    <source>
        <dbReference type="SAM" id="SignalP"/>
    </source>
</evidence>
<comment type="caution">
    <text evidence="2">The sequence shown here is derived from an EMBL/GenBank/DDBJ whole genome shotgun (WGS) entry which is preliminary data.</text>
</comment>
<dbReference type="EMBL" id="JAIWYP010000002">
    <property type="protein sequence ID" value="KAH3860346.1"/>
    <property type="molecule type" value="Genomic_DNA"/>
</dbReference>
<organism evidence="2 3">
    <name type="scientific">Dreissena polymorpha</name>
    <name type="common">Zebra mussel</name>
    <name type="synonym">Mytilus polymorpha</name>
    <dbReference type="NCBI Taxonomy" id="45954"/>
    <lineage>
        <taxon>Eukaryota</taxon>
        <taxon>Metazoa</taxon>
        <taxon>Spiralia</taxon>
        <taxon>Lophotrochozoa</taxon>
        <taxon>Mollusca</taxon>
        <taxon>Bivalvia</taxon>
        <taxon>Autobranchia</taxon>
        <taxon>Heteroconchia</taxon>
        <taxon>Euheterodonta</taxon>
        <taxon>Imparidentia</taxon>
        <taxon>Neoheterodontei</taxon>
        <taxon>Myida</taxon>
        <taxon>Dreissenoidea</taxon>
        <taxon>Dreissenidae</taxon>
        <taxon>Dreissena</taxon>
    </lineage>
</organism>
<sequence length="64" mass="7292">MPLRVFLLIMFDITLTNAFLLDNNCLTIATCSCSNNRILCNNTRISNVPDFNITQGNNYNITYD</sequence>
<dbReference type="PROSITE" id="PS51257">
    <property type="entry name" value="PROKAR_LIPOPROTEIN"/>
    <property type="match status" value="1"/>
</dbReference>
<dbReference type="Proteomes" id="UP000828390">
    <property type="component" value="Unassembled WGS sequence"/>
</dbReference>
<evidence type="ECO:0000313" key="2">
    <source>
        <dbReference type="EMBL" id="KAH3860346.1"/>
    </source>
</evidence>
<reference evidence="2" key="1">
    <citation type="journal article" date="2019" name="bioRxiv">
        <title>The Genome of the Zebra Mussel, Dreissena polymorpha: A Resource for Invasive Species Research.</title>
        <authorList>
            <person name="McCartney M.A."/>
            <person name="Auch B."/>
            <person name="Kono T."/>
            <person name="Mallez S."/>
            <person name="Zhang Y."/>
            <person name="Obille A."/>
            <person name="Becker A."/>
            <person name="Abrahante J.E."/>
            <person name="Garbe J."/>
            <person name="Badalamenti J.P."/>
            <person name="Herman A."/>
            <person name="Mangelson H."/>
            <person name="Liachko I."/>
            <person name="Sullivan S."/>
            <person name="Sone E.D."/>
            <person name="Koren S."/>
            <person name="Silverstein K.A.T."/>
            <person name="Beckman K.B."/>
            <person name="Gohl D.M."/>
        </authorList>
    </citation>
    <scope>NUCLEOTIDE SEQUENCE</scope>
    <source>
        <strain evidence="2">Duluth1</strain>
        <tissue evidence="2">Whole animal</tissue>
    </source>
</reference>
<gene>
    <name evidence="2" type="ORF">DPMN_023244</name>
</gene>
<feature type="signal peptide" evidence="1">
    <location>
        <begin position="1"/>
        <end position="18"/>
    </location>
</feature>
<keyword evidence="3" id="KW-1185">Reference proteome</keyword>
<proteinExistence type="predicted"/>
<evidence type="ECO:0000313" key="3">
    <source>
        <dbReference type="Proteomes" id="UP000828390"/>
    </source>
</evidence>
<protein>
    <submittedName>
        <fullName evidence="2">Uncharacterized protein</fullName>
    </submittedName>
</protein>
<feature type="chain" id="PRO_5039125706" evidence="1">
    <location>
        <begin position="19"/>
        <end position="64"/>
    </location>
</feature>
<dbReference type="AlphaFoldDB" id="A0A9D4LLW8"/>